<dbReference type="Proteomes" id="UP001296923">
    <property type="component" value="Unassembled WGS sequence"/>
</dbReference>
<name>A0ABS2ZTJ6_9BACL</name>
<protein>
    <recommendedName>
        <fullName evidence="3">Gamma-glutamylcyclotransferase AIG2-like domain-containing protein</fullName>
    </recommendedName>
</protein>
<evidence type="ECO:0000313" key="1">
    <source>
        <dbReference type="EMBL" id="MBN3555688.1"/>
    </source>
</evidence>
<reference evidence="1 2" key="1">
    <citation type="submission" date="2021-01" db="EMBL/GenBank/DDBJ databases">
        <title>Genome Sequencing of Type Strains.</title>
        <authorList>
            <person name="Lemaire J.F."/>
            <person name="Inderbitzin P."/>
            <person name="Collins S.B."/>
            <person name="Wespe N."/>
            <person name="Knight-Connoni V."/>
        </authorList>
    </citation>
    <scope>NUCLEOTIDE SEQUENCE [LARGE SCALE GENOMIC DNA]</scope>
    <source>
        <strain evidence="1 2">DSM 23009</strain>
    </source>
</reference>
<keyword evidence="2" id="KW-1185">Reference proteome</keyword>
<dbReference type="RefSeq" id="WP_205726488.1">
    <property type="nucleotide sequence ID" value="NZ_JAFHKR010000039.1"/>
</dbReference>
<proteinExistence type="predicted"/>
<evidence type="ECO:0008006" key="3">
    <source>
        <dbReference type="Google" id="ProtNLM"/>
    </source>
</evidence>
<comment type="caution">
    <text evidence="1">The sequence shown here is derived from an EMBL/GenBank/DDBJ whole genome shotgun (WGS) entry which is preliminary data.</text>
</comment>
<evidence type="ECO:0000313" key="2">
    <source>
        <dbReference type="Proteomes" id="UP001296923"/>
    </source>
</evidence>
<gene>
    <name evidence="1" type="ORF">JYA63_15530</name>
</gene>
<sequence length="121" mass="14170">MSFKSRCYLVYGFAPRGTRAIEANTSLNNWISNKKLGKIIYHEHFATKPLGGFAVFEVNEQRELDALRSEPLSEDSHLKGWTVRYHPLTHSTNTDKFIYQTQYTLLSYRDVKMDYQLESEE</sequence>
<organism evidence="1 2">
    <name type="scientific">Fictibacillus nanhaiensis</name>
    <dbReference type="NCBI Taxonomy" id="742169"/>
    <lineage>
        <taxon>Bacteria</taxon>
        <taxon>Bacillati</taxon>
        <taxon>Bacillota</taxon>
        <taxon>Bacilli</taxon>
        <taxon>Bacillales</taxon>
        <taxon>Fictibacillaceae</taxon>
        <taxon>Fictibacillus</taxon>
    </lineage>
</organism>
<accession>A0ABS2ZTJ6</accession>
<dbReference type="EMBL" id="JAFHKR010000039">
    <property type="protein sequence ID" value="MBN3555688.1"/>
    <property type="molecule type" value="Genomic_DNA"/>
</dbReference>